<accession>A0A3T1CG23</accession>
<reference evidence="2 3" key="1">
    <citation type="submission" date="2019-01" db="EMBL/GenBank/DDBJ databases">
        <title>Complete genome sequence of Erythrobacter flavus KJ5.</title>
        <authorList>
            <person name="Kanesaki Y."/>
            <person name="Brotosudarmo T."/>
            <person name="Moriuchi R."/>
            <person name="Awai K."/>
        </authorList>
    </citation>
    <scope>NUCLEOTIDE SEQUENCE [LARGE SCALE GENOMIC DNA]</scope>
    <source>
        <strain evidence="2 3">KJ5</strain>
    </source>
</reference>
<dbReference type="Proteomes" id="UP000290057">
    <property type="component" value="Chromosome"/>
</dbReference>
<dbReference type="PANTHER" id="PTHR43591">
    <property type="entry name" value="METHYLTRANSFERASE"/>
    <property type="match status" value="1"/>
</dbReference>
<dbReference type="SUPFAM" id="SSF53335">
    <property type="entry name" value="S-adenosyl-L-methionine-dependent methyltransferases"/>
    <property type="match status" value="1"/>
</dbReference>
<dbReference type="Gene3D" id="3.40.50.150">
    <property type="entry name" value="Vaccinia Virus protein VP39"/>
    <property type="match status" value="1"/>
</dbReference>
<dbReference type="EMBL" id="AP019389">
    <property type="protein sequence ID" value="BBI19944.1"/>
    <property type="molecule type" value="Genomic_DNA"/>
</dbReference>
<dbReference type="RefSeq" id="WP_130585984.1">
    <property type="nucleotide sequence ID" value="NZ_AP019389.1"/>
</dbReference>
<feature type="domain" description="Methyltransferase type 11" evidence="1">
    <location>
        <begin position="44"/>
        <end position="136"/>
    </location>
</feature>
<dbReference type="AlphaFoldDB" id="A0A3T1CG23"/>
<dbReference type="InterPro" id="IPR029063">
    <property type="entry name" value="SAM-dependent_MTases_sf"/>
</dbReference>
<evidence type="ECO:0000313" key="2">
    <source>
        <dbReference type="EMBL" id="BBI19944.1"/>
    </source>
</evidence>
<keyword evidence="3" id="KW-1185">Reference proteome</keyword>
<evidence type="ECO:0000259" key="1">
    <source>
        <dbReference type="Pfam" id="PF08241"/>
    </source>
</evidence>
<protein>
    <recommendedName>
        <fullName evidence="1">Methyltransferase type 11 domain-containing protein</fullName>
    </recommendedName>
</protein>
<gene>
    <name evidence="2" type="ORF">EKJ_07910</name>
</gene>
<dbReference type="InterPro" id="IPR013216">
    <property type="entry name" value="Methyltransf_11"/>
</dbReference>
<dbReference type="GO" id="GO:0008757">
    <property type="term" value="F:S-adenosylmethionine-dependent methyltransferase activity"/>
    <property type="evidence" value="ECO:0007669"/>
    <property type="project" value="InterPro"/>
</dbReference>
<name>A0A3T1CG23_9SPHN</name>
<sequence length="263" mass="28150">MNGLDDPAFWDDRTDYKSTVGAFTAWYSEQAWIHAALPPSASILDIAAGSGALTQCAAASGNAVLAIYFSAAMVKSIAELGLARVRAEVMDGQNLALDDGVFDAAFSMFGIMLFADWRRGLAEAVRVVVPGGLVCIGTWNSHYGAGPNLLIGETVSRILPEAAIVDVTPSMTEWAQPERFRSALAENGLDKIRIETVTHPFILDADLLDRPQEVFQFSPIWLALSEPQRNAVLAGIREEAGRNGGRITIESPALIGFGAKAAE</sequence>
<dbReference type="Pfam" id="PF08241">
    <property type="entry name" value="Methyltransf_11"/>
    <property type="match status" value="1"/>
</dbReference>
<evidence type="ECO:0000313" key="3">
    <source>
        <dbReference type="Proteomes" id="UP000290057"/>
    </source>
</evidence>
<dbReference type="PANTHER" id="PTHR43591:SF57">
    <property type="entry name" value="METHYLTRANSFERASE DOMAIN-CONTAINING PROTEIN-RELATED"/>
    <property type="match status" value="1"/>
</dbReference>
<proteinExistence type="predicted"/>
<organism evidence="2 3">
    <name type="scientific">Qipengyuania flava</name>
    <dbReference type="NCBI Taxonomy" id="192812"/>
    <lineage>
        <taxon>Bacteria</taxon>
        <taxon>Pseudomonadati</taxon>
        <taxon>Pseudomonadota</taxon>
        <taxon>Alphaproteobacteria</taxon>
        <taxon>Sphingomonadales</taxon>
        <taxon>Erythrobacteraceae</taxon>
        <taxon>Qipengyuania</taxon>
    </lineage>
</organism>
<dbReference type="CDD" id="cd02440">
    <property type="entry name" value="AdoMet_MTases"/>
    <property type="match status" value="1"/>
</dbReference>